<dbReference type="EMBL" id="LFIW01001106">
    <property type="protein sequence ID" value="KZL83519.1"/>
    <property type="molecule type" value="Genomic_DNA"/>
</dbReference>
<reference evidence="1 2" key="1">
    <citation type="submission" date="2015-06" db="EMBL/GenBank/DDBJ databases">
        <title>Survival trade-offs in plant roots during colonization by closely related pathogenic and mutualistic fungi.</title>
        <authorList>
            <person name="Hacquard S."/>
            <person name="Kracher B."/>
            <person name="Hiruma K."/>
            <person name="Weinman A."/>
            <person name="Muench P."/>
            <person name="Garrido Oter R."/>
            <person name="Ver Loren van Themaat E."/>
            <person name="Dallerey J.-F."/>
            <person name="Damm U."/>
            <person name="Henrissat B."/>
            <person name="Lespinet O."/>
            <person name="Thon M."/>
            <person name="Kemen E."/>
            <person name="McHardy A.C."/>
            <person name="Schulze-Lefert P."/>
            <person name="O'Connell R.J."/>
        </authorList>
    </citation>
    <scope>NUCLEOTIDE SEQUENCE [LARGE SCALE GENOMIC DNA]</scope>
    <source>
        <strain evidence="1 2">MAFF 238704</strain>
    </source>
</reference>
<dbReference type="Proteomes" id="UP000076584">
    <property type="component" value="Unassembled WGS sequence"/>
</dbReference>
<accession>A0A167D7V2</accession>
<dbReference type="AlphaFoldDB" id="A0A167D7V2"/>
<evidence type="ECO:0000313" key="2">
    <source>
        <dbReference type="Proteomes" id="UP000076584"/>
    </source>
</evidence>
<feature type="non-terminal residue" evidence="1">
    <location>
        <position position="1"/>
    </location>
</feature>
<name>A0A167D7V2_COLIC</name>
<gene>
    <name evidence="1" type="ORF">CI238_02546</name>
</gene>
<protein>
    <submittedName>
        <fullName evidence="1">Uncharacterized protein</fullName>
    </submittedName>
</protein>
<organism evidence="1 2">
    <name type="scientific">Colletotrichum incanum</name>
    <name type="common">Soybean anthracnose fungus</name>
    <dbReference type="NCBI Taxonomy" id="1573173"/>
    <lineage>
        <taxon>Eukaryota</taxon>
        <taxon>Fungi</taxon>
        <taxon>Dikarya</taxon>
        <taxon>Ascomycota</taxon>
        <taxon>Pezizomycotina</taxon>
        <taxon>Sordariomycetes</taxon>
        <taxon>Hypocreomycetidae</taxon>
        <taxon>Glomerellales</taxon>
        <taxon>Glomerellaceae</taxon>
        <taxon>Colletotrichum</taxon>
        <taxon>Colletotrichum spaethianum species complex</taxon>
    </lineage>
</organism>
<comment type="caution">
    <text evidence="1">The sequence shown here is derived from an EMBL/GenBank/DDBJ whole genome shotgun (WGS) entry which is preliminary data.</text>
</comment>
<evidence type="ECO:0000313" key="1">
    <source>
        <dbReference type="EMBL" id="KZL83519.1"/>
    </source>
</evidence>
<keyword evidence="2" id="KW-1185">Reference proteome</keyword>
<sequence length="148" mass="16910">LIDHCFSIVLIRPLRIAYSLPTRPGLAGRPSSTCHRPHRMRPRGVYARTDIQLHRAQQLRTCGSRYQRDVGTLALLGRLTDMWNVDWAGRAGYVLPCYVHSTTARVEAFSERAGVGLTPLATWQSERMSYYWTTGYRQVRVELCLAEC</sequence>
<proteinExistence type="predicted"/>